<gene>
    <name evidence="2" type="ORF">CTOB1V02_LOCUS7953</name>
</gene>
<reference evidence="2" key="1">
    <citation type="submission" date="2020-11" db="EMBL/GenBank/DDBJ databases">
        <authorList>
            <person name="Tran Van P."/>
        </authorList>
    </citation>
    <scope>NUCLEOTIDE SEQUENCE</scope>
</reference>
<dbReference type="AlphaFoldDB" id="A0A7R8WFN2"/>
<name>A0A7R8WFN2_9CRUS</name>
<feature type="region of interest" description="Disordered" evidence="1">
    <location>
        <begin position="1"/>
        <end position="43"/>
    </location>
</feature>
<evidence type="ECO:0000313" key="2">
    <source>
        <dbReference type="EMBL" id="CAD7230090.1"/>
    </source>
</evidence>
<organism evidence="2">
    <name type="scientific">Cyprideis torosa</name>
    <dbReference type="NCBI Taxonomy" id="163714"/>
    <lineage>
        <taxon>Eukaryota</taxon>
        <taxon>Metazoa</taxon>
        <taxon>Ecdysozoa</taxon>
        <taxon>Arthropoda</taxon>
        <taxon>Crustacea</taxon>
        <taxon>Oligostraca</taxon>
        <taxon>Ostracoda</taxon>
        <taxon>Podocopa</taxon>
        <taxon>Podocopida</taxon>
        <taxon>Cytherocopina</taxon>
        <taxon>Cytheroidea</taxon>
        <taxon>Cytherideidae</taxon>
        <taxon>Cyprideis</taxon>
    </lineage>
</organism>
<protein>
    <submittedName>
        <fullName evidence="2">Uncharacterized protein</fullName>
    </submittedName>
</protein>
<accession>A0A7R8WFN2</accession>
<feature type="compositionally biased region" description="Polar residues" evidence="1">
    <location>
        <begin position="87"/>
        <end position="96"/>
    </location>
</feature>
<evidence type="ECO:0000256" key="1">
    <source>
        <dbReference type="SAM" id="MobiDB-lite"/>
    </source>
</evidence>
<sequence length="96" mass="10357">MTQPDTTVDGFETLTGEDLIEDPDSKELGKQSEGAPRKQIPQHEECEPFWTWCATLPVEGGALGRSVSVDEQKPAIDASTAVPGFQDSWSGKSHLG</sequence>
<feature type="region of interest" description="Disordered" evidence="1">
    <location>
        <begin position="77"/>
        <end position="96"/>
    </location>
</feature>
<dbReference type="EMBL" id="OB662458">
    <property type="protein sequence ID" value="CAD7230090.1"/>
    <property type="molecule type" value="Genomic_DNA"/>
</dbReference>
<proteinExistence type="predicted"/>